<name>X1G960_9ZZZZ</name>
<accession>X1G960</accession>
<evidence type="ECO:0000256" key="1">
    <source>
        <dbReference type="SAM" id="Phobius"/>
    </source>
</evidence>
<feature type="non-terminal residue" evidence="2">
    <location>
        <position position="1"/>
    </location>
</feature>
<keyword evidence="1" id="KW-0472">Membrane</keyword>
<dbReference type="EMBL" id="BARU01011116">
    <property type="protein sequence ID" value="GAH41365.1"/>
    <property type="molecule type" value="Genomic_DNA"/>
</dbReference>
<keyword evidence="1" id="KW-1133">Transmembrane helix</keyword>
<organism evidence="2">
    <name type="scientific">marine sediment metagenome</name>
    <dbReference type="NCBI Taxonomy" id="412755"/>
    <lineage>
        <taxon>unclassified sequences</taxon>
        <taxon>metagenomes</taxon>
        <taxon>ecological metagenomes</taxon>
    </lineage>
</organism>
<dbReference type="AlphaFoldDB" id="X1G960"/>
<reference evidence="2" key="1">
    <citation type="journal article" date="2014" name="Front. Microbiol.">
        <title>High frequency of phylogenetically diverse reductive dehalogenase-homologous genes in deep subseafloor sedimentary metagenomes.</title>
        <authorList>
            <person name="Kawai M."/>
            <person name="Futagami T."/>
            <person name="Toyoda A."/>
            <person name="Takaki Y."/>
            <person name="Nishi S."/>
            <person name="Hori S."/>
            <person name="Arai W."/>
            <person name="Tsubouchi T."/>
            <person name="Morono Y."/>
            <person name="Uchiyama I."/>
            <person name="Ito T."/>
            <person name="Fujiyama A."/>
            <person name="Inagaki F."/>
            <person name="Takami H."/>
        </authorList>
    </citation>
    <scope>NUCLEOTIDE SEQUENCE</scope>
    <source>
        <strain evidence="2">Expedition CK06-06</strain>
    </source>
</reference>
<evidence type="ECO:0000313" key="2">
    <source>
        <dbReference type="EMBL" id="GAH41365.1"/>
    </source>
</evidence>
<comment type="caution">
    <text evidence="2">The sequence shown here is derived from an EMBL/GenBank/DDBJ whole genome shotgun (WGS) entry which is preliminary data.</text>
</comment>
<feature type="transmembrane region" description="Helical" evidence="1">
    <location>
        <begin position="13"/>
        <end position="35"/>
    </location>
</feature>
<proteinExistence type="predicted"/>
<keyword evidence="1" id="KW-0812">Transmembrane</keyword>
<protein>
    <submittedName>
        <fullName evidence="2">Uncharacterized protein</fullName>
    </submittedName>
</protein>
<sequence length="50" mass="5464">IKVSELGGEEGKISAAVCSWFCYCFIGCHAGRLFVHKRAFEQSAANNAEK</sequence>
<gene>
    <name evidence="2" type="ORF">S03H2_20964</name>
</gene>